<dbReference type="Proteomes" id="UP000030747">
    <property type="component" value="Unassembled WGS sequence"/>
</dbReference>
<evidence type="ECO:0000256" key="3">
    <source>
        <dbReference type="ARBA" id="ARBA00023295"/>
    </source>
</evidence>
<comment type="catalytic activity">
    <reaction evidence="4">
        <text>alpha,alpha-trehalose + H2O = alpha-D-glucose + beta-D-glucose</text>
        <dbReference type="Rhea" id="RHEA:32675"/>
        <dbReference type="ChEBI" id="CHEBI:15377"/>
        <dbReference type="ChEBI" id="CHEBI:15903"/>
        <dbReference type="ChEBI" id="CHEBI:16551"/>
        <dbReference type="ChEBI" id="CHEBI:17925"/>
        <dbReference type="EC" id="3.2.1.28"/>
    </reaction>
</comment>
<reference evidence="5" key="1">
    <citation type="submission" date="2013-10" db="EMBL/GenBank/DDBJ databases">
        <title>Genomic analysis of the causative agents of coccidiosis in chickens.</title>
        <authorList>
            <person name="Reid A.J."/>
            <person name="Blake D."/>
            <person name="Billington K."/>
            <person name="Browne H."/>
            <person name="Dunn M."/>
            <person name="Hung S."/>
            <person name="Kawahara F."/>
            <person name="Miranda-Saavedra D."/>
            <person name="Mourier T."/>
            <person name="Nagra H."/>
            <person name="Otto T.D."/>
            <person name="Rawlings N."/>
            <person name="Sanchez A."/>
            <person name="Sanders M."/>
            <person name="Subramaniam C."/>
            <person name="Tay Y."/>
            <person name="Dear P."/>
            <person name="Doerig C."/>
            <person name="Gruber A."/>
            <person name="Parkinson J."/>
            <person name="Shirley M."/>
            <person name="Wan K.L."/>
            <person name="Berriman M."/>
            <person name="Tomley F."/>
            <person name="Pain A."/>
        </authorList>
    </citation>
    <scope>NUCLEOTIDE SEQUENCE [LARGE SCALE GENOMIC DNA]</scope>
    <source>
        <strain evidence="5">Houghton</strain>
    </source>
</reference>
<comment type="similarity">
    <text evidence="1 4">Belongs to the glycosyl hydrolase 37 family.</text>
</comment>
<dbReference type="RefSeq" id="XP_013229734.1">
    <property type="nucleotide sequence ID" value="XM_013374280.1"/>
</dbReference>
<evidence type="ECO:0000313" key="5">
    <source>
        <dbReference type="EMBL" id="CDJ38979.1"/>
    </source>
</evidence>
<dbReference type="PRINTS" id="PR00744">
    <property type="entry name" value="GLHYDRLASE37"/>
</dbReference>
<keyword evidence="6" id="KW-1185">Reference proteome</keyword>
<dbReference type="EMBL" id="HG674134">
    <property type="protein sequence ID" value="CDJ38979.1"/>
    <property type="molecule type" value="Genomic_DNA"/>
</dbReference>
<dbReference type="InterPro" id="IPR008928">
    <property type="entry name" value="6-hairpin_glycosidase_sf"/>
</dbReference>
<dbReference type="VEuPathDB" id="ToxoDB:ETH2_1326200"/>
<gene>
    <name evidence="5" type="ORF">ETH_00029190</name>
</gene>
<protein>
    <recommendedName>
        <fullName evidence="4">Trehalase</fullName>
        <ecNumber evidence="4">3.2.1.28</ecNumber>
    </recommendedName>
    <alternativeName>
        <fullName evidence="4">Alpha-trehalose glucohydrolase</fullName>
    </alternativeName>
</protein>
<dbReference type="PROSITE" id="PS00927">
    <property type="entry name" value="TREHALASE_1"/>
    <property type="match status" value="1"/>
</dbReference>
<dbReference type="PANTHER" id="PTHR23403">
    <property type="entry name" value="TREHALASE"/>
    <property type="match status" value="1"/>
</dbReference>
<keyword evidence="2 4" id="KW-0378">Hydrolase</keyword>
<organism evidence="5 6">
    <name type="scientific">Eimeria tenella</name>
    <name type="common">Coccidian parasite</name>
    <dbReference type="NCBI Taxonomy" id="5802"/>
    <lineage>
        <taxon>Eukaryota</taxon>
        <taxon>Sar</taxon>
        <taxon>Alveolata</taxon>
        <taxon>Apicomplexa</taxon>
        <taxon>Conoidasida</taxon>
        <taxon>Coccidia</taxon>
        <taxon>Eucoccidiorida</taxon>
        <taxon>Eimeriorina</taxon>
        <taxon>Eimeriidae</taxon>
        <taxon>Eimeria</taxon>
    </lineage>
</organism>
<sequence length="453" mass="51027">MADKETPSLDRSLQQMRFGESITFVDDIVCSDGPVFLAMRRLFNKVDCKDLADLVMKLPVSAVVARFANAPQEAEKRSLEILFQECFYSGFPDIIEWIPPDLAESLPSWLTDTCPGVPEATRLTPSLRQKTPYNLTPSSPRVLPDISVCPTYTYGLPSPVLPGEKGDTATVKNSEIMGENEFARRAVLLWAKLGRKTRRTVKTGSPIGSEASDNKIVSSSVHVPWGFIVPGGRFREMYYWDSYWIVRGLLHSGMISTARGIILNFADLVRRFGFIPNGNRSYYLTRSQPPVFSMMLSAYYAFTGDLELIRDTYLYVQREYFYWMEGDLRQVHVTLDGRDLQLNRYLGHIAEPRTESWDTDETVVRTAAEKALQNGNHEFSAAARSCILQNIRAAAESGWDFSSRWVPDDVDAVTEGVMPALRSESFLPVDLNRRVPSPKCWKESTQELAGNAA</sequence>
<dbReference type="SUPFAM" id="SSF48208">
    <property type="entry name" value="Six-hairpin glycosidases"/>
    <property type="match status" value="1"/>
</dbReference>
<name>U6KRL0_EIMTE</name>
<dbReference type="GeneID" id="25254931"/>
<dbReference type="VEuPathDB" id="ToxoDB:ETH_00029190"/>
<evidence type="ECO:0000256" key="4">
    <source>
        <dbReference type="RuleBase" id="RU361180"/>
    </source>
</evidence>
<dbReference type="InterPro" id="IPR012341">
    <property type="entry name" value="6hp_glycosidase-like_sf"/>
</dbReference>
<dbReference type="AlphaFoldDB" id="U6KRL0"/>
<dbReference type="InterPro" id="IPR018232">
    <property type="entry name" value="Glyco_hydro_37_CS"/>
</dbReference>
<dbReference type="GO" id="GO:0004555">
    <property type="term" value="F:alpha,alpha-trehalase activity"/>
    <property type="evidence" value="ECO:0007669"/>
    <property type="project" value="UniProtKB-EC"/>
</dbReference>
<dbReference type="Gene3D" id="1.50.10.10">
    <property type="match status" value="1"/>
</dbReference>
<evidence type="ECO:0000256" key="2">
    <source>
        <dbReference type="ARBA" id="ARBA00022801"/>
    </source>
</evidence>
<dbReference type="PANTHER" id="PTHR23403:SF1">
    <property type="entry name" value="TREHALASE"/>
    <property type="match status" value="1"/>
</dbReference>
<dbReference type="InterPro" id="IPR001661">
    <property type="entry name" value="Glyco_hydro_37"/>
</dbReference>
<dbReference type="EC" id="3.2.1.28" evidence="4"/>
<proteinExistence type="inferred from homology"/>
<keyword evidence="3 4" id="KW-0326">Glycosidase</keyword>
<accession>U6KRL0</accession>
<dbReference type="GO" id="GO:0005993">
    <property type="term" value="P:trehalose catabolic process"/>
    <property type="evidence" value="ECO:0007669"/>
    <property type="project" value="TreeGrafter"/>
</dbReference>
<dbReference type="OrthoDB" id="3542292at2759"/>
<dbReference type="Pfam" id="PF01204">
    <property type="entry name" value="Trehalase"/>
    <property type="match status" value="1"/>
</dbReference>
<evidence type="ECO:0000256" key="1">
    <source>
        <dbReference type="ARBA" id="ARBA00005615"/>
    </source>
</evidence>
<evidence type="ECO:0000313" key="6">
    <source>
        <dbReference type="Proteomes" id="UP000030747"/>
    </source>
</evidence>
<reference evidence="5" key="2">
    <citation type="submission" date="2013-10" db="EMBL/GenBank/DDBJ databases">
        <authorList>
            <person name="Aslett M."/>
        </authorList>
    </citation>
    <scope>NUCLEOTIDE SEQUENCE [LARGE SCALE GENOMIC DNA]</scope>
    <source>
        <strain evidence="5">Houghton</strain>
    </source>
</reference>